<accession>A0ABM4CMB5</accession>
<evidence type="ECO:0000256" key="3">
    <source>
        <dbReference type="ARBA" id="ARBA00023242"/>
    </source>
</evidence>
<dbReference type="Proteomes" id="UP001652625">
    <property type="component" value="Chromosome 09"/>
</dbReference>
<proteinExistence type="inferred from homology"/>
<dbReference type="Pfam" id="PF08661">
    <property type="entry name" value="Rep_fac-A_3"/>
    <property type="match status" value="1"/>
</dbReference>
<evidence type="ECO:0000313" key="5">
    <source>
        <dbReference type="RefSeq" id="XP_065662961.1"/>
    </source>
</evidence>
<evidence type="ECO:0000256" key="2">
    <source>
        <dbReference type="ARBA" id="ARBA00009761"/>
    </source>
</evidence>
<dbReference type="GeneID" id="100208760"/>
<evidence type="ECO:0000256" key="1">
    <source>
        <dbReference type="ARBA" id="ARBA00004123"/>
    </source>
</evidence>
<dbReference type="RefSeq" id="XP_065662961.1">
    <property type="nucleotide sequence ID" value="XM_065806889.1"/>
</dbReference>
<reference evidence="5" key="1">
    <citation type="submission" date="2025-08" db="UniProtKB">
        <authorList>
            <consortium name="RefSeq"/>
        </authorList>
    </citation>
    <scope>IDENTIFICATION</scope>
</reference>
<dbReference type="SUPFAM" id="SSF50249">
    <property type="entry name" value="Nucleic acid-binding proteins"/>
    <property type="match status" value="1"/>
</dbReference>
<protein>
    <submittedName>
        <fullName evidence="5">Replication protein A 14 kDa subunit</fullName>
    </submittedName>
</protein>
<name>A0ABM4CMB5_HYDVU</name>
<dbReference type="InterPro" id="IPR013970">
    <property type="entry name" value="Rfa2"/>
</dbReference>
<sequence length="113" mass="12292">MEAKQYVNGAMLASNIGRSVCAIGKVTSMNPNGMGFQIMLADGKIVKVQLEEQLDEPLEGYVQLIARVNRDTSLTAQNLVSFGSGEIDLEIFNKTLNTMTTYPEFFSNVPGVA</sequence>
<dbReference type="InterPro" id="IPR012340">
    <property type="entry name" value="NA-bd_OB-fold"/>
</dbReference>
<dbReference type="Gene3D" id="2.40.50.140">
    <property type="entry name" value="Nucleic acid-binding proteins"/>
    <property type="match status" value="1"/>
</dbReference>
<gene>
    <name evidence="5" type="primary">LOC100208760</name>
</gene>
<comment type="similarity">
    <text evidence="2">Belongs to the replication factor A protein 3 family.</text>
</comment>
<evidence type="ECO:0000313" key="4">
    <source>
        <dbReference type="Proteomes" id="UP001652625"/>
    </source>
</evidence>
<comment type="subcellular location">
    <subcellularLocation>
        <location evidence="1">Nucleus</location>
    </subcellularLocation>
</comment>
<organism evidence="4 5">
    <name type="scientific">Hydra vulgaris</name>
    <name type="common">Hydra</name>
    <name type="synonym">Hydra attenuata</name>
    <dbReference type="NCBI Taxonomy" id="6087"/>
    <lineage>
        <taxon>Eukaryota</taxon>
        <taxon>Metazoa</taxon>
        <taxon>Cnidaria</taxon>
        <taxon>Hydrozoa</taxon>
        <taxon>Hydroidolina</taxon>
        <taxon>Anthoathecata</taxon>
        <taxon>Aplanulata</taxon>
        <taxon>Hydridae</taxon>
        <taxon>Hydra</taxon>
    </lineage>
</organism>
<dbReference type="PANTHER" id="PTHR15114">
    <property type="entry name" value="REPLICATION PROTEIN A3"/>
    <property type="match status" value="1"/>
</dbReference>
<dbReference type="PANTHER" id="PTHR15114:SF1">
    <property type="entry name" value="REPLICATION PROTEIN A 14 KDA SUBUNIT"/>
    <property type="match status" value="1"/>
</dbReference>
<dbReference type="CDD" id="cd04479">
    <property type="entry name" value="RPA3"/>
    <property type="match status" value="1"/>
</dbReference>
<keyword evidence="4" id="KW-1185">Reference proteome</keyword>
<keyword evidence="3" id="KW-0539">Nucleus</keyword>